<evidence type="ECO:0000256" key="3">
    <source>
        <dbReference type="ARBA" id="ARBA00023163"/>
    </source>
</evidence>
<keyword evidence="2" id="KW-0238">DNA-binding</keyword>
<dbReference type="SMART" id="SM00342">
    <property type="entry name" value="HTH_ARAC"/>
    <property type="match status" value="1"/>
</dbReference>
<organism evidence="5 6">
    <name type="scientific">Marinomonas piezotolerans</name>
    <dbReference type="NCBI Taxonomy" id="2213058"/>
    <lineage>
        <taxon>Bacteria</taxon>
        <taxon>Pseudomonadati</taxon>
        <taxon>Pseudomonadota</taxon>
        <taxon>Gammaproteobacteria</taxon>
        <taxon>Oceanospirillales</taxon>
        <taxon>Oceanospirillaceae</taxon>
        <taxon>Marinomonas</taxon>
    </lineage>
</organism>
<dbReference type="InterPro" id="IPR018060">
    <property type="entry name" value="HTH_AraC"/>
</dbReference>
<name>A0A370UAN2_9GAMM</name>
<dbReference type="Pfam" id="PF06445">
    <property type="entry name" value="GyrI-like"/>
    <property type="match status" value="1"/>
</dbReference>
<dbReference type="SUPFAM" id="SSF46689">
    <property type="entry name" value="Homeodomain-like"/>
    <property type="match status" value="2"/>
</dbReference>
<keyword evidence="6" id="KW-1185">Reference proteome</keyword>
<dbReference type="GO" id="GO:0003700">
    <property type="term" value="F:DNA-binding transcription factor activity"/>
    <property type="evidence" value="ECO:0007669"/>
    <property type="project" value="InterPro"/>
</dbReference>
<dbReference type="InterPro" id="IPR020449">
    <property type="entry name" value="Tscrpt_reg_AraC-type_HTH"/>
</dbReference>
<accession>A0A370UAN2</accession>
<dbReference type="Pfam" id="PF12833">
    <property type="entry name" value="HTH_18"/>
    <property type="match status" value="1"/>
</dbReference>
<dbReference type="PROSITE" id="PS01124">
    <property type="entry name" value="HTH_ARAC_FAMILY_2"/>
    <property type="match status" value="1"/>
</dbReference>
<dbReference type="Gene3D" id="1.10.10.60">
    <property type="entry name" value="Homeodomain-like"/>
    <property type="match status" value="2"/>
</dbReference>
<dbReference type="Gene3D" id="3.20.80.10">
    <property type="entry name" value="Regulatory factor, effector binding domain"/>
    <property type="match status" value="1"/>
</dbReference>
<protein>
    <submittedName>
        <fullName evidence="5">AraC family transcriptional regulator</fullName>
    </submittedName>
</protein>
<proteinExistence type="predicted"/>
<dbReference type="SMART" id="SM00871">
    <property type="entry name" value="AraC_E_bind"/>
    <property type="match status" value="1"/>
</dbReference>
<feature type="domain" description="HTH araC/xylS-type" evidence="4">
    <location>
        <begin position="15"/>
        <end position="114"/>
    </location>
</feature>
<dbReference type="PANTHER" id="PTHR40055">
    <property type="entry name" value="TRANSCRIPTIONAL REGULATOR YGIV-RELATED"/>
    <property type="match status" value="1"/>
</dbReference>
<keyword evidence="3" id="KW-0804">Transcription</keyword>
<dbReference type="PANTHER" id="PTHR40055:SF1">
    <property type="entry name" value="TRANSCRIPTIONAL REGULATOR YGIV-RELATED"/>
    <property type="match status" value="1"/>
</dbReference>
<dbReference type="InterPro" id="IPR029442">
    <property type="entry name" value="GyrI-like"/>
</dbReference>
<evidence type="ECO:0000256" key="2">
    <source>
        <dbReference type="ARBA" id="ARBA00023125"/>
    </source>
</evidence>
<dbReference type="SUPFAM" id="SSF55136">
    <property type="entry name" value="Probable bacterial effector-binding domain"/>
    <property type="match status" value="1"/>
</dbReference>
<dbReference type="InterPro" id="IPR050908">
    <property type="entry name" value="SmbC-like"/>
</dbReference>
<dbReference type="EMBL" id="QKRA01000002">
    <property type="protein sequence ID" value="RDL44856.1"/>
    <property type="molecule type" value="Genomic_DNA"/>
</dbReference>
<evidence type="ECO:0000256" key="1">
    <source>
        <dbReference type="ARBA" id="ARBA00023015"/>
    </source>
</evidence>
<reference evidence="5 6" key="1">
    <citation type="submission" date="2018-06" db="EMBL/GenBank/DDBJ databases">
        <title>Marinomonas sp. YLB-05 draft genome sequence.</title>
        <authorList>
            <person name="Yu L."/>
            <person name="Tang X."/>
        </authorList>
    </citation>
    <scope>NUCLEOTIDE SEQUENCE [LARGE SCALE GENOMIC DNA]</scope>
    <source>
        <strain evidence="5 6">YLB-05</strain>
    </source>
</reference>
<dbReference type="PRINTS" id="PR00032">
    <property type="entry name" value="HTHARAC"/>
</dbReference>
<dbReference type="GO" id="GO:0043565">
    <property type="term" value="F:sequence-specific DNA binding"/>
    <property type="evidence" value="ECO:0007669"/>
    <property type="project" value="InterPro"/>
</dbReference>
<evidence type="ECO:0000259" key="4">
    <source>
        <dbReference type="PROSITE" id="PS01124"/>
    </source>
</evidence>
<gene>
    <name evidence="5" type="ORF">DN730_04370</name>
</gene>
<dbReference type="Proteomes" id="UP000254326">
    <property type="component" value="Unassembled WGS sequence"/>
</dbReference>
<comment type="caution">
    <text evidence="5">The sequence shown here is derived from an EMBL/GenBank/DDBJ whole genome shotgun (WGS) entry which is preliminary data.</text>
</comment>
<dbReference type="AlphaFoldDB" id="A0A370UAN2"/>
<dbReference type="InterPro" id="IPR009057">
    <property type="entry name" value="Homeodomain-like_sf"/>
</dbReference>
<dbReference type="OrthoDB" id="282744at2"/>
<dbReference type="InterPro" id="IPR010499">
    <property type="entry name" value="AraC_E-bd"/>
</dbReference>
<dbReference type="InterPro" id="IPR011256">
    <property type="entry name" value="Reg_factor_effector_dom_sf"/>
</dbReference>
<dbReference type="RefSeq" id="WP_115466894.1">
    <property type="nucleotide sequence ID" value="NZ_QKRA01000002.1"/>
</dbReference>
<keyword evidence="1" id="KW-0805">Transcription regulation</keyword>
<evidence type="ECO:0000313" key="5">
    <source>
        <dbReference type="EMBL" id="RDL44856.1"/>
    </source>
</evidence>
<sequence length="291" mass="33884">MSQNTSHARIVERLAKVCEYIDHHLDDVLNVETLCDVAHFSKYHFHRQFSAMMGISVYQYIQQIRLKRAAYQLVFNSQLTILDIALQAGFEHPESFNRAFKKRYLQSPSKFRLHPDWDSWHQQHHHIEFRKEITMDVVVKRIEEIPVAVIEHHGSPTRVMETVAKFITWRKTTGLSPITQSRSFGIVYHDPKSVPAEEFRFDVAGEVDAPIPEDNAFGIVNKTIRGGRYAVARHVGSRDAIGDTVYYLYQQWLPQHDEEPNDAPIFFHYMNLYPEVPEHELLTDVYLPIAG</sequence>
<evidence type="ECO:0000313" key="6">
    <source>
        <dbReference type="Proteomes" id="UP000254326"/>
    </source>
</evidence>